<dbReference type="SUPFAM" id="SSF56645">
    <property type="entry name" value="Acyl-CoA dehydrogenase NM domain-like"/>
    <property type="match status" value="1"/>
</dbReference>
<name>A0ABP4EFY4_9ACTN</name>
<reference evidence="8" key="1">
    <citation type="journal article" date="2019" name="Int. J. Syst. Evol. Microbiol.">
        <title>The Global Catalogue of Microorganisms (GCM) 10K type strain sequencing project: providing services to taxonomists for standard genome sequencing and annotation.</title>
        <authorList>
            <consortium name="The Broad Institute Genomics Platform"/>
            <consortium name="The Broad Institute Genome Sequencing Center for Infectious Disease"/>
            <person name="Wu L."/>
            <person name="Ma J."/>
        </authorList>
    </citation>
    <scope>NUCLEOTIDE SEQUENCE [LARGE SCALE GENOMIC DNA]</scope>
    <source>
        <strain evidence="8">JCM 13008</strain>
    </source>
</reference>
<dbReference type="EMBL" id="BAAALG010000011">
    <property type="protein sequence ID" value="GAA1107412.1"/>
    <property type="molecule type" value="Genomic_DNA"/>
</dbReference>
<proteinExistence type="inferred from homology"/>
<gene>
    <name evidence="7" type="ORF">GCM10009668_29280</name>
</gene>
<keyword evidence="5" id="KW-0560">Oxidoreductase</keyword>
<keyword evidence="3" id="KW-0285">Flavoprotein</keyword>
<dbReference type="InterPro" id="IPR036250">
    <property type="entry name" value="AcylCo_DH-like_C"/>
</dbReference>
<organism evidence="7 8">
    <name type="scientific">Nocardioides dubius</name>
    <dbReference type="NCBI Taxonomy" id="317019"/>
    <lineage>
        <taxon>Bacteria</taxon>
        <taxon>Bacillati</taxon>
        <taxon>Actinomycetota</taxon>
        <taxon>Actinomycetes</taxon>
        <taxon>Propionibacteriales</taxon>
        <taxon>Nocardioidaceae</taxon>
        <taxon>Nocardioides</taxon>
    </lineage>
</organism>
<evidence type="ECO:0000256" key="1">
    <source>
        <dbReference type="ARBA" id="ARBA00001974"/>
    </source>
</evidence>
<dbReference type="InterPro" id="IPR009075">
    <property type="entry name" value="AcylCo_DH/oxidase_C"/>
</dbReference>
<evidence type="ECO:0000256" key="4">
    <source>
        <dbReference type="ARBA" id="ARBA00022827"/>
    </source>
</evidence>
<dbReference type="InterPro" id="IPR037069">
    <property type="entry name" value="AcylCoA_DH/ox_N_sf"/>
</dbReference>
<dbReference type="Gene3D" id="1.10.540.10">
    <property type="entry name" value="Acyl-CoA dehydrogenase/oxidase, N-terminal domain"/>
    <property type="match status" value="1"/>
</dbReference>
<dbReference type="Pfam" id="PF00441">
    <property type="entry name" value="Acyl-CoA_dh_1"/>
    <property type="match status" value="1"/>
</dbReference>
<dbReference type="InterPro" id="IPR009100">
    <property type="entry name" value="AcylCoA_DH/oxidase_NM_dom_sf"/>
</dbReference>
<evidence type="ECO:0000313" key="8">
    <source>
        <dbReference type="Proteomes" id="UP001501581"/>
    </source>
</evidence>
<dbReference type="PANTHER" id="PTHR43884">
    <property type="entry name" value="ACYL-COA DEHYDROGENASE"/>
    <property type="match status" value="1"/>
</dbReference>
<sequence length="331" mass="34411">MRATFTQDQADIAKTVEAIAASAEGETRSFLDAPWRAPAIDATLLSDFSVLGVPERSGGVDSSLVDLMVAVETLGRALAPTSFVAHAAAVQLMVDSGADLTAALDGSARWTYAVDEPGLTGWPTSLGEQKTLVPCLAGADAVVAAGGDGVRLVQPDDVRERVSFDPSRPMSDLRVPAGESLPLGRGLQRATLVAAAEMCGVAQGAIALAGGHARSRQQFGRVIGSFQGVAFQLAEAVAQAKAAWDLTVHAAWAVENDKPEADMQVHAAKASAGRAAVFAAERCIQVHGGMGITMEADPHLFLRRAMVLDAGLGSASWHRRRVGALRIAGSR</sequence>
<comment type="caution">
    <text evidence="7">The sequence shown here is derived from an EMBL/GenBank/DDBJ whole genome shotgun (WGS) entry which is preliminary data.</text>
</comment>
<feature type="domain" description="Acyl-CoA dehydrogenase/oxidase C-terminal" evidence="6">
    <location>
        <begin position="187"/>
        <end position="323"/>
    </location>
</feature>
<comment type="similarity">
    <text evidence="2">Belongs to the acyl-CoA dehydrogenase family.</text>
</comment>
<evidence type="ECO:0000313" key="7">
    <source>
        <dbReference type="EMBL" id="GAA1107412.1"/>
    </source>
</evidence>
<dbReference type="SUPFAM" id="SSF47203">
    <property type="entry name" value="Acyl-CoA dehydrogenase C-terminal domain-like"/>
    <property type="match status" value="1"/>
</dbReference>
<evidence type="ECO:0000256" key="5">
    <source>
        <dbReference type="ARBA" id="ARBA00023002"/>
    </source>
</evidence>
<evidence type="ECO:0000256" key="2">
    <source>
        <dbReference type="ARBA" id="ARBA00009347"/>
    </source>
</evidence>
<dbReference type="RefSeq" id="WP_343995552.1">
    <property type="nucleotide sequence ID" value="NZ_BAAALG010000011.1"/>
</dbReference>
<dbReference type="PANTHER" id="PTHR43884:SF20">
    <property type="entry name" value="ACYL-COA DEHYDROGENASE FADE28"/>
    <property type="match status" value="1"/>
</dbReference>
<protein>
    <submittedName>
        <fullName evidence="7">Acyl-CoA dehydrogenase family protein</fullName>
    </submittedName>
</protein>
<evidence type="ECO:0000256" key="3">
    <source>
        <dbReference type="ARBA" id="ARBA00022630"/>
    </source>
</evidence>
<dbReference type="Gene3D" id="1.20.140.10">
    <property type="entry name" value="Butyryl-CoA Dehydrogenase, subunit A, domain 3"/>
    <property type="match status" value="1"/>
</dbReference>
<comment type="cofactor">
    <cofactor evidence="1">
        <name>FAD</name>
        <dbReference type="ChEBI" id="CHEBI:57692"/>
    </cofactor>
</comment>
<dbReference type="Proteomes" id="UP001501581">
    <property type="component" value="Unassembled WGS sequence"/>
</dbReference>
<evidence type="ECO:0000259" key="6">
    <source>
        <dbReference type="Pfam" id="PF00441"/>
    </source>
</evidence>
<keyword evidence="8" id="KW-1185">Reference proteome</keyword>
<keyword evidence="4" id="KW-0274">FAD</keyword>
<accession>A0ABP4EFY4</accession>